<evidence type="ECO:0000313" key="3">
    <source>
        <dbReference type="Proteomes" id="UP000294902"/>
    </source>
</evidence>
<dbReference type="Gene3D" id="3.40.630.30">
    <property type="match status" value="1"/>
</dbReference>
<sequence>MESIKLTDRLKRVFSLAEEDVEDILYPIHILIGVLKEKTGILGELSLKIPVKIEDLKIVASNIDIGISEIKHDFFNSLISKELLEVIKRAEILMKKYGQIYLNEGHVIKAIFSLDNEVNRFFSKEVKDLVQDITTTARDLIVNLRDYEKPDQKSNKVCIRRVKETDKDSLYTLIRDKFSEEWARNIISGFHLNKPTVFIAELKNEIVGFGAYDVVRGKKGLFGPMGIIRNKRVHGIGYDILHYCLMDMKKTGYEYAVISEAGPIEFYEKACGAVVIHKN</sequence>
<reference evidence="2 3" key="1">
    <citation type="submission" date="2019-03" db="EMBL/GenBank/DDBJ databases">
        <title>Genomic Encyclopedia of Type Strains, Phase IV (KMG-IV): sequencing the most valuable type-strain genomes for metagenomic binning, comparative biology and taxonomic classification.</title>
        <authorList>
            <person name="Goeker M."/>
        </authorList>
    </citation>
    <scope>NUCLEOTIDE SEQUENCE [LARGE SCALE GENOMIC DNA]</scope>
    <source>
        <strain evidence="2 3">DSM 24629</strain>
    </source>
</reference>
<dbReference type="Pfam" id="PF02861">
    <property type="entry name" value="Clp_N"/>
    <property type="match status" value="1"/>
</dbReference>
<dbReference type="AlphaFoldDB" id="A0A4R3MMV3"/>
<keyword evidence="2" id="KW-0808">Transferase</keyword>
<comment type="caution">
    <text evidence="2">The sequence shown here is derived from an EMBL/GenBank/DDBJ whole genome shotgun (WGS) entry which is preliminary data.</text>
</comment>
<dbReference type="SUPFAM" id="SSF55729">
    <property type="entry name" value="Acyl-CoA N-acyltransferases (Nat)"/>
    <property type="match status" value="1"/>
</dbReference>
<name>A0A4R3MMV3_9FIRM</name>
<proteinExistence type="predicted"/>
<gene>
    <name evidence="2" type="ORF">EDC18_103331</name>
</gene>
<dbReference type="SUPFAM" id="SSF81923">
    <property type="entry name" value="Double Clp-N motif"/>
    <property type="match status" value="1"/>
</dbReference>
<dbReference type="Gene3D" id="1.10.1780.10">
    <property type="entry name" value="Clp, N-terminal domain"/>
    <property type="match status" value="1"/>
</dbReference>
<evidence type="ECO:0000313" key="2">
    <source>
        <dbReference type="EMBL" id="TCT15623.1"/>
    </source>
</evidence>
<evidence type="ECO:0000259" key="1">
    <source>
        <dbReference type="PROSITE" id="PS51186"/>
    </source>
</evidence>
<protein>
    <submittedName>
        <fullName evidence="2">Acetyltransferase (GNAT) family protein</fullName>
    </submittedName>
</protein>
<dbReference type="InterPro" id="IPR000182">
    <property type="entry name" value="GNAT_dom"/>
</dbReference>
<accession>A0A4R3MMV3</accession>
<organism evidence="2 3">
    <name type="scientific">Natranaerovirga pectinivora</name>
    <dbReference type="NCBI Taxonomy" id="682400"/>
    <lineage>
        <taxon>Bacteria</taxon>
        <taxon>Bacillati</taxon>
        <taxon>Bacillota</taxon>
        <taxon>Clostridia</taxon>
        <taxon>Lachnospirales</taxon>
        <taxon>Natranaerovirgaceae</taxon>
        <taxon>Natranaerovirga</taxon>
    </lineage>
</organism>
<dbReference type="RefSeq" id="WP_132251467.1">
    <property type="nucleotide sequence ID" value="NZ_SMAL01000003.1"/>
</dbReference>
<dbReference type="Proteomes" id="UP000294902">
    <property type="component" value="Unassembled WGS sequence"/>
</dbReference>
<dbReference type="Pfam" id="PF00583">
    <property type="entry name" value="Acetyltransf_1"/>
    <property type="match status" value="1"/>
</dbReference>
<dbReference type="EMBL" id="SMAL01000003">
    <property type="protein sequence ID" value="TCT15623.1"/>
    <property type="molecule type" value="Genomic_DNA"/>
</dbReference>
<dbReference type="OrthoDB" id="4016818at2"/>
<dbReference type="InterPro" id="IPR004176">
    <property type="entry name" value="Clp_R_N"/>
</dbReference>
<dbReference type="InterPro" id="IPR036628">
    <property type="entry name" value="Clp_N_dom_sf"/>
</dbReference>
<keyword evidence="3" id="KW-1185">Reference proteome</keyword>
<dbReference type="InterPro" id="IPR016181">
    <property type="entry name" value="Acyl_CoA_acyltransferase"/>
</dbReference>
<dbReference type="PROSITE" id="PS51186">
    <property type="entry name" value="GNAT"/>
    <property type="match status" value="1"/>
</dbReference>
<feature type="domain" description="N-acetyltransferase" evidence="1">
    <location>
        <begin position="157"/>
        <end position="279"/>
    </location>
</feature>
<dbReference type="GO" id="GO:0016747">
    <property type="term" value="F:acyltransferase activity, transferring groups other than amino-acyl groups"/>
    <property type="evidence" value="ECO:0007669"/>
    <property type="project" value="InterPro"/>
</dbReference>